<feature type="transmembrane region" description="Helical" evidence="2">
    <location>
        <begin position="21"/>
        <end position="44"/>
    </location>
</feature>
<proteinExistence type="predicted"/>
<dbReference type="AlphaFoldDB" id="A0AAV4JUR0"/>
<comment type="caution">
    <text evidence="3">The sequence shown here is derived from an EMBL/GenBank/DDBJ whole genome shotgun (WGS) entry which is preliminary data.</text>
</comment>
<dbReference type="EMBL" id="BMAT01014086">
    <property type="protein sequence ID" value="GFS26020.1"/>
    <property type="molecule type" value="Genomic_DNA"/>
</dbReference>
<keyword evidence="2" id="KW-1133">Transmembrane helix</keyword>
<keyword evidence="2" id="KW-0472">Membrane</keyword>
<name>A0AAV4JUR0_9GAST</name>
<evidence type="ECO:0000256" key="2">
    <source>
        <dbReference type="SAM" id="Phobius"/>
    </source>
</evidence>
<evidence type="ECO:0000313" key="4">
    <source>
        <dbReference type="Proteomes" id="UP000762676"/>
    </source>
</evidence>
<feature type="compositionally biased region" description="Basic and acidic residues" evidence="1">
    <location>
        <begin position="101"/>
        <end position="119"/>
    </location>
</feature>
<feature type="transmembrane region" description="Helical" evidence="2">
    <location>
        <begin position="50"/>
        <end position="81"/>
    </location>
</feature>
<feature type="compositionally biased region" description="Acidic residues" evidence="1">
    <location>
        <begin position="120"/>
        <end position="142"/>
    </location>
</feature>
<organism evidence="3 4">
    <name type="scientific">Elysia marginata</name>
    <dbReference type="NCBI Taxonomy" id="1093978"/>
    <lineage>
        <taxon>Eukaryota</taxon>
        <taxon>Metazoa</taxon>
        <taxon>Spiralia</taxon>
        <taxon>Lophotrochozoa</taxon>
        <taxon>Mollusca</taxon>
        <taxon>Gastropoda</taxon>
        <taxon>Heterobranchia</taxon>
        <taxon>Euthyneura</taxon>
        <taxon>Panpulmonata</taxon>
        <taxon>Sacoglossa</taxon>
        <taxon>Placobranchoidea</taxon>
        <taxon>Plakobranchidae</taxon>
        <taxon>Elysia</taxon>
    </lineage>
</organism>
<evidence type="ECO:0000313" key="3">
    <source>
        <dbReference type="EMBL" id="GFS26020.1"/>
    </source>
</evidence>
<evidence type="ECO:0000256" key="1">
    <source>
        <dbReference type="SAM" id="MobiDB-lite"/>
    </source>
</evidence>
<keyword evidence="4" id="KW-1185">Reference proteome</keyword>
<gene>
    <name evidence="3" type="ORF">ElyMa_007040900</name>
</gene>
<sequence length="222" mass="24323">MADTKEKQPQETKDIKKDCKAVLAKAVVLLVVAATAAVVVVIVVEEVVVIVIVVAVIVVVALVVVVVVVVVLVVVAVVVVVEVVVRSYSIIGNRTKSCDGGSRHSDDNSDSDNDHHDKDDVDDDDADDDDADADDDDDDDDDDDMMMMMIMSISLYAAGDVGDDEENEKAEWTRKYVIFSMSNNIKFTETRRLVFRVTLERAGVFTLIDGLDKDFVIPRSVM</sequence>
<accession>A0AAV4JUR0</accession>
<protein>
    <submittedName>
        <fullName evidence="3">Uncharacterized protein</fullName>
    </submittedName>
</protein>
<feature type="region of interest" description="Disordered" evidence="1">
    <location>
        <begin position="96"/>
        <end position="142"/>
    </location>
</feature>
<dbReference type="Proteomes" id="UP000762676">
    <property type="component" value="Unassembled WGS sequence"/>
</dbReference>
<reference evidence="3 4" key="1">
    <citation type="journal article" date="2021" name="Elife">
        <title>Chloroplast acquisition without the gene transfer in kleptoplastic sea slugs, Plakobranchus ocellatus.</title>
        <authorList>
            <person name="Maeda T."/>
            <person name="Takahashi S."/>
            <person name="Yoshida T."/>
            <person name="Shimamura S."/>
            <person name="Takaki Y."/>
            <person name="Nagai Y."/>
            <person name="Toyoda A."/>
            <person name="Suzuki Y."/>
            <person name="Arimoto A."/>
            <person name="Ishii H."/>
            <person name="Satoh N."/>
            <person name="Nishiyama T."/>
            <person name="Hasebe M."/>
            <person name="Maruyama T."/>
            <person name="Minagawa J."/>
            <person name="Obokata J."/>
            <person name="Shigenobu S."/>
        </authorList>
    </citation>
    <scope>NUCLEOTIDE SEQUENCE [LARGE SCALE GENOMIC DNA]</scope>
</reference>
<keyword evidence="2" id="KW-0812">Transmembrane</keyword>